<accession>A0A1H8M3N8</accession>
<evidence type="ECO:0000313" key="2">
    <source>
        <dbReference type="Proteomes" id="UP000199300"/>
    </source>
</evidence>
<gene>
    <name evidence="1" type="ORF">SAMN04488134_10421</name>
</gene>
<dbReference type="Proteomes" id="UP000199300">
    <property type="component" value="Unassembled WGS sequence"/>
</dbReference>
<organism evidence="1 2">
    <name type="scientific">Amphibacillus marinus</name>
    <dbReference type="NCBI Taxonomy" id="872970"/>
    <lineage>
        <taxon>Bacteria</taxon>
        <taxon>Bacillati</taxon>
        <taxon>Bacillota</taxon>
        <taxon>Bacilli</taxon>
        <taxon>Bacillales</taxon>
        <taxon>Bacillaceae</taxon>
        <taxon>Amphibacillus</taxon>
    </lineage>
</organism>
<dbReference type="RefSeq" id="WP_091496344.1">
    <property type="nucleotide sequence ID" value="NZ_FODJ01000004.1"/>
</dbReference>
<dbReference type="AlphaFoldDB" id="A0A1H8M3N8"/>
<dbReference type="OrthoDB" id="2878734at2"/>
<dbReference type="EMBL" id="FODJ01000004">
    <property type="protein sequence ID" value="SEO11983.1"/>
    <property type="molecule type" value="Genomic_DNA"/>
</dbReference>
<protein>
    <submittedName>
        <fullName evidence="1">Uncharacterized protein</fullName>
    </submittedName>
</protein>
<proteinExistence type="predicted"/>
<keyword evidence="2" id="KW-1185">Reference proteome</keyword>
<evidence type="ECO:0000313" key="1">
    <source>
        <dbReference type="EMBL" id="SEO11983.1"/>
    </source>
</evidence>
<sequence>MSKYEYKEYKDVFYFNYKEMAQTVAEAKQQADFVRSQLQKPTVKKFLNDNSLIQGVATQDVNQVWGELMQDIAKYVEKTATVAPNVTLKMQLNRLSRSAGTYESLKAFTSVGEAKTFLGVEDMEAL</sequence>
<reference evidence="1 2" key="1">
    <citation type="submission" date="2016-10" db="EMBL/GenBank/DDBJ databases">
        <authorList>
            <person name="de Groot N.N."/>
        </authorList>
    </citation>
    <scope>NUCLEOTIDE SEQUENCE [LARGE SCALE GENOMIC DNA]</scope>
    <source>
        <strain evidence="1 2">CGMCC 1.10434</strain>
    </source>
</reference>
<dbReference type="STRING" id="872970.SAMN04488134_10421"/>
<name>A0A1H8M3N8_9BACI</name>